<evidence type="ECO:0000256" key="1">
    <source>
        <dbReference type="SAM" id="Phobius"/>
    </source>
</evidence>
<protein>
    <recommendedName>
        <fullName evidence="4">DUF3329 domain-containing protein</fullName>
    </recommendedName>
</protein>
<keyword evidence="1" id="KW-1133">Transmembrane helix</keyword>
<dbReference type="RefSeq" id="WP_307430180.1">
    <property type="nucleotide sequence ID" value="NZ_JAUSVK010000001.1"/>
</dbReference>
<sequence>MMPAPETPNWMRPLWVRLALCLAPAAWAAGELWHGNQMWGSLFGIIAAYGAWIYIVRYRPPEG</sequence>
<dbReference type="Proteomes" id="UP001237448">
    <property type="component" value="Unassembled WGS sequence"/>
</dbReference>
<evidence type="ECO:0000313" key="3">
    <source>
        <dbReference type="Proteomes" id="UP001237448"/>
    </source>
</evidence>
<keyword evidence="1" id="KW-0472">Membrane</keyword>
<accession>A0ABU0FIP9</accession>
<feature type="transmembrane region" description="Helical" evidence="1">
    <location>
        <begin position="38"/>
        <end position="56"/>
    </location>
</feature>
<gene>
    <name evidence="2" type="ORF">J3R73_003770</name>
</gene>
<comment type="caution">
    <text evidence="2">The sequence shown here is derived from an EMBL/GenBank/DDBJ whole genome shotgun (WGS) entry which is preliminary data.</text>
</comment>
<organism evidence="2 3">
    <name type="scientific">Labrys monachus</name>
    <dbReference type="NCBI Taxonomy" id="217067"/>
    <lineage>
        <taxon>Bacteria</taxon>
        <taxon>Pseudomonadati</taxon>
        <taxon>Pseudomonadota</taxon>
        <taxon>Alphaproteobacteria</taxon>
        <taxon>Hyphomicrobiales</taxon>
        <taxon>Xanthobacteraceae</taxon>
        <taxon>Labrys</taxon>
    </lineage>
</organism>
<proteinExistence type="predicted"/>
<keyword evidence="3" id="KW-1185">Reference proteome</keyword>
<dbReference type="EMBL" id="JAUSVK010000001">
    <property type="protein sequence ID" value="MDQ0393978.1"/>
    <property type="molecule type" value="Genomic_DNA"/>
</dbReference>
<keyword evidence="1" id="KW-0812">Transmembrane</keyword>
<evidence type="ECO:0000313" key="2">
    <source>
        <dbReference type="EMBL" id="MDQ0393978.1"/>
    </source>
</evidence>
<reference evidence="2 3" key="1">
    <citation type="submission" date="2023-07" db="EMBL/GenBank/DDBJ databases">
        <title>Genomic Encyclopedia of Type Strains, Phase IV (KMG-IV): sequencing the most valuable type-strain genomes for metagenomic binning, comparative biology and taxonomic classification.</title>
        <authorList>
            <person name="Goeker M."/>
        </authorList>
    </citation>
    <scope>NUCLEOTIDE SEQUENCE [LARGE SCALE GENOMIC DNA]</scope>
    <source>
        <strain evidence="2 3">DSM 5896</strain>
    </source>
</reference>
<name>A0ABU0FIP9_9HYPH</name>
<evidence type="ECO:0008006" key="4">
    <source>
        <dbReference type="Google" id="ProtNLM"/>
    </source>
</evidence>